<accession>A0ABQ5A3P0</accession>
<keyword evidence="3" id="KW-1185">Reference proteome</keyword>
<reference evidence="2" key="2">
    <citation type="submission" date="2022-01" db="EMBL/GenBank/DDBJ databases">
        <authorList>
            <person name="Yamashiro T."/>
            <person name="Shiraishi A."/>
            <person name="Satake H."/>
            <person name="Nakayama K."/>
        </authorList>
    </citation>
    <scope>NUCLEOTIDE SEQUENCE</scope>
</reference>
<comment type="caution">
    <text evidence="2">The sequence shown here is derived from an EMBL/GenBank/DDBJ whole genome shotgun (WGS) entry which is preliminary data.</text>
</comment>
<evidence type="ECO:0000313" key="3">
    <source>
        <dbReference type="Proteomes" id="UP001151760"/>
    </source>
</evidence>
<dbReference type="Proteomes" id="UP001151760">
    <property type="component" value="Unassembled WGS sequence"/>
</dbReference>
<proteinExistence type="predicted"/>
<feature type="compositionally biased region" description="Polar residues" evidence="1">
    <location>
        <begin position="19"/>
        <end position="33"/>
    </location>
</feature>
<reference evidence="2" key="1">
    <citation type="journal article" date="2022" name="Int. J. Mol. Sci.">
        <title>Draft Genome of Tanacetum Coccineum: Genomic Comparison of Closely Related Tanacetum-Family Plants.</title>
        <authorList>
            <person name="Yamashiro T."/>
            <person name="Shiraishi A."/>
            <person name="Nakayama K."/>
            <person name="Satake H."/>
        </authorList>
    </citation>
    <scope>NUCLEOTIDE SEQUENCE</scope>
</reference>
<organism evidence="2 3">
    <name type="scientific">Tanacetum coccineum</name>
    <dbReference type="NCBI Taxonomy" id="301880"/>
    <lineage>
        <taxon>Eukaryota</taxon>
        <taxon>Viridiplantae</taxon>
        <taxon>Streptophyta</taxon>
        <taxon>Embryophyta</taxon>
        <taxon>Tracheophyta</taxon>
        <taxon>Spermatophyta</taxon>
        <taxon>Magnoliopsida</taxon>
        <taxon>eudicotyledons</taxon>
        <taxon>Gunneridae</taxon>
        <taxon>Pentapetalae</taxon>
        <taxon>asterids</taxon>
        <taxon>campanulids</taxon>
        <taxon>Asterales</taxon>
        <taxon>Asteraceae</taxon>
        <taxon>Asteroideae</taxon>
        <taxon>Anthemideae</taxon>
        <taxon>Anthemidinae</taxon>
        <taxon>Tanacetum</taxon>
    </lineage>
</organism>
<feature type="region of interest" description="Disordered" evidence="1">
    <location>
        <begin position="164"/>
        <end position="183"/>
    </location>
</feature>
<name>A0ABQ5A3P0_9ASTR</name>
<dbReference type="EMBL" id="BQNB010011919">
    <property type="protein sequence ID" value="GJS96872.1"/>
    <property type="molecule type" value="Genomic_DNA"/>
</dbReference>
<sequence length="238" mass="26638">MISPSSSSTANGNKPKPRINNQKSRNWPASKSSCVTTKTVPIAEHSRNSRKFSDLKHFVCSTCQKCVFNANHDTCVMKFLNEVNSRAKVPSYKTTNRNRPVEQISIAKKPERQILIGHRFSIKKTSNVHEKTKTPRSCLRWKPTSIIFKTVGLRWVPTGKIFTSSTTKVDSEPPNGSNKDINNQYGCEHTLDVSVSTLNLSVGTSFNLKKEGLVVEKTDISETKGLRNSNLMNKNNDV</sequence>
<evidence type="ECO:0000256" key="1">
    <source>
        <dbReference type="SAM" id="MobiDB-lite"/>
    </source>
</evidence>
<feature type="region of interest" description="Disordered" evidence="1">
    <location>
        <begin position="1"/>
        <end position="33"/>
    </location>
</feature>
<feature type="compositionally biased region" description="Polar residues" evidence="1">
    <location>
        <begin position="1"/>
        <end position="12"/>
    </location>
</feature>
<gene>
    <name evidence="2" type="ORF">Tco_0803840</name>
</gene>
<protein>
    <submittedName>
        <fullName evidence="2">Uncharacterized protein</fullName>
    </submittedName>
</protein>
<evidence type="ECO:0000313" key="2">
    <source>
        <dbReference type="EMBL" id="GJS96872.1"/>
    </source>
</evidence>